<dbReference type="EMBL" id="PJQY01002727">
    <property type="protein sequence ID" value="PQM43052.1"/>
    <property type="molecule type" value="Genomic_DNA"/>
</dbReference>
<keyword evidence="1" id="KW-0812">Transmembrane</keyword>
<proteinExistence type="predicted"/>
<comment type="caution">
    <text evidence="2">The sequence shown here is derived from an EMBL/GenBank/DDBJ whole genome shotgun (WGS) entry which is preliminary data.</text>
</comment>
<name>A0A314V253_PRUYE</name>
<protein>
    <submittedName>
        <fullName evidence="2">Uncharacterized protein</fullName>
    </submittedName>
</protein>
<reference evidence="2 3" key="1">
    <citation type="submission" date="2018-02" db="EMBL/GenBank/DDBJ databases">
        <title>Draft genome of wild Prunus yedoensis var. nudiflora.</title>
        <authorList>
            <person name="Baek S."/>
            <person name="Kim J.-H."/>
            <person name="Choi K."/>
            <person name="Kim G.-B."/>
            <person name="Cho A."/>
            <person name="Jang H."/>
            <person name="Shin C.-H."/>
            <person name="Yu H.-J."/>
            <person name="Mun J.-H."/>
        </authorList>
    </citation>
    <scope>NUCLEOTIDE SEQUENCE [LARGE SCALE GENOMIC DNA]</scope>
    <source>
        <strain evidence="3">cv. Jeju island</strain>
        <tissue evidence="2">Leaf</tissue>
    </source>
</reference>
<dbReference type="Proteomes" id="UP000250321">
    <property type="component" value="Unassembled WGS sequence"/>
</dbReference>
<keyword evidence="3" id="KW-1185">Reference proteome</keyword>
<sequence>MNGSDNITHVNGLSLAVLPHVLNSPKAEKKKRESKAEDSHCLFFLSLVFHLVWYWLDLHLIALNFHLLQLRDWN</sequence>
<gene>
    <name evidence="2" type="ORF">Pyn_17114</name>
</gene>
<organism evidence="2 3">
    <name type="scientific">Prunus yedoensis var. nudiflora</name>
    <dbReference type="NCBI Taxonomy" id="2094558"/>
    <lineage>
        <taxon>Eukaryota</taxon>
        <taxon>Viridiplantae</taxon>
        <taxon>Streptophyta</taxon>
        <taxon>Embryophyta</taxon>
        <taxon>Tracheophyta</taxon>
        <taxon>Spermatophyta</taxon>
        <taxon>Magnoliopsida</taxon>
        <taxon>eudicotyledons</taxon>
        <taxon>Gunneridae</taxon>
        <taxon>Pentapetalae</taxon>
        <taxon>rosids</taxon>
        <taxon>fabids</taxon>
        <taxon>Rosales</taxon>
        <taxon>Rosaceae</taxon>
        <taxon>Amygdaloideae</taxon>
        <taxon>Amygdaleae</taxon>
        <taxon>Prunus</taxon>
    </lineage>
</organism>
<accession>A0A314V253</accession>
<keyword evidence="1" id="KW-0472">Membrane</keyword>
<dbReference type="AlphaFoldDB" id="A0A314V253"/>
<keyword evidence="1" id="KW-1133">Transmembrane helix</keyword>
<feature type="transmembrane region" description="Helical" evidence="1">
    <location>
        <begin position="39"/>
        <end position="56"/>
    </location>
</feature>
<evidence type="ECO:0000256" key="1">
    <source>
        <dbReference type="SAM" id="Phobius"/>
    </source>
</evidence>
<evidence type="ECO:0000313" key="3">
    <source>
        <dbReference type="Proteomes" id="UP000250321"/>
    </source>
</evidence>
<evidence type="ECO:0000313" key="2">
    <source>
        <dbReference type="EMBL" id="PQM43052.1"/>
    </source>
</evidence>